<keyword evidence="4 9" id="KW-0067">ATP-binding</keyword>
<evidence type="ECO:0000256" key="7">
    <source>
        <dbReference type="ARBA" id="ARBA00023136"/>
    </source>
</evidence>
<evidence type="ECO:0000256" key="3">
    <source>
        <dbReference type="ARBA" id="ARBA00022741"/>
    </source>
</evidence>
<dbReference type="InterPro" id="IPR017871">
    <property type="entry name" value="ABC_transporter-like_CS"/>
</dbReference>
<keyword evidence="6" id="KW-0029">Amino-acid transport</keyword>
<gene>
    <name evidence="9" type="ORF">E6C64_04170</name>
</gene>
<sequence length="358" mass="38394">MVQLSSRQQSVSTQARAGSDEGRIVFEGVSKTFTRGVAQTAALRGVQLEVAPGSIFGVIGYSGAGKSTLIRLVNGLEKPTSGRVLVDGIDIGALSGRGLRDAQKRTGMIFQQFNLLETVRVRDNVAMPLRLDGISQAAARTRADEVLDFVGLSAKADSFAGELSGGQKQRVGIARALVRNPRILLSDEATSALDPTTTTQIIDLLRSINREYGTTILVVTHEMDVIKDLADEVAVMADGEVVEQGSVLDTFLHPRTAITRDFVTTVVPQGLPDRVLAHLGGEGLWRLLLVDDEVTQPLISDLITGLGVSVNMLHADMTEIQEHTVGQMIIKVTGPAEKVTAARAFLAERVVHIEEVAQ</sequence>
<feature type="domain" description="ABC transporter" evidence="8">
    <location>
        <begin position="24"/>
        <end position="263"/>
    </location>
</feature>
<proteinExistence type="predicted"/>
<evidence type="ECO:0000313" key="10">
    <source>
        <dbReference type="Proteomes" id="UP000309133"/>
    </source>
</evidence>
<evidence type="ECO:0000256" key="5">
    <source>
        <dbReference type="ARBA" id="ARBA00022967"/>
    </source>
</evidence>
<comment type="caution">
    <text evidence="9">The sequence shown here is derived from an EMBL/GenBank/DDBJ whole genome shotgun (WGS) entry which is preliminary data.</text>
</comment>
<name>A0A4S4FS69_9MICO</name>
<dbReference type="InterPro" id="IPR041701">
    <property type="entry name" value="MetN_ABC"/>
</dbReference>
<dbReference type="Pfam" id="PF00005">
    <property type="entry name" value="ABC_tran"/>
    <property type="match status" value="1"/>
</dbReference>
<reference evidence="9 10" key="1">
    <citation type="submission" date="2019-04" db="EMBL/GenBank/DDBJ databases">
        <authorList>
            <person name="Jiang L."/>
        </authorList>
    </citation>
    <scope>NUCLEOTIDE SEQUENCE [LARGE SCALE GENOMIC DNA]</scope>
    <source>
        <strain evidence="9 10">YIM 131853</strain>
    </source>
</reference>
<dbReference type="GO" id="GO:0016887">
    <property type="term" value="F:ATP hydrolysis activity"/>
    <property type="evidence" value="ECO:0007669"/>
    <property type="project" value="InterPro"/>
</dbReference>
<dbReference type="EMBL" id="SSSM01000001">
    <property type="protein sequence ID" value="THG33539.1"/>
    <property type="molecule type" value="Genomic_DNA"/>
</dbReference>
<accession>A0A4S4FS69</accession>
<evidence type="ECO:0000256" key="1">
    <source>
        <dbReference type="ARBA" id="ARBA00022448"/>
    </source>
</evidence>
<dbReference type="SMART" id="SM00930">
    <property type="entry name" value="NIL"/>
    <property type="match status" value="1"/>
</dbReference>
<dbReference type="Gene3D" id="3.40.50.300">
    <property type="entry name" value="P-loop containing nucleotide triphosphate hydrolases"/>
    <property type="match status" value="1"/>
</dbReference>
<keyword evidence="2" id="KW-1003">Cell membrane</keyword>
<dbReference type="CDD" id="cd03258">
    <property type="entry name" value="ABC_MetN_methionine_transporter"/>
    <property type="match status" value="1"/>
</dbReference>
<dbReference type="GO" id="GO:0005524">
    <property type="term" value="F:ATP binding"/>
    <property type="evidence" value="ECO:0007669"/>
    <property type="project" value="UniProtKB-KW"/>
</dbReference>
<dbReference type="InterPro" id="IPR027417">
    <property type="entry name" value="P-loop_NTPase"/>
</dbReference>
<keyword evidence="1" id="KW-0813">Transport</keyword>
<dbReference type="PROSITE" id="PS00211">
    <property type="entry name" value="ABC_TRANSPORTER_1"/>
    <property type="match status" value="1"/>
</dbReference>
<keyword evidence="3" id="KW-0547">Nucleotide-binding</keyword>
<evidence type="ECO:0000259" key="8">
    <source>
        <dbReference type="PROSITE" id="PS50893"/>
    </source>
</evidence>
<dbReference type="PANTHER" id="PTHR43166:SF30">
    <property type="entry name" value="METHIONINE IMPORT ATP-BINDING PROTEIN METN"/>
    <property type="match status" value="1"/>
</dbReference>
<protein>
    <submittedName>
        <fullName evidence="9">ATP-binding cassette domain-containing protein</fullName>
    </submittedName>
</protein>
<organism evidence="9 10">
    <name type="scientific">Naasia lichenicola</name>
    <dbReference type="NCBI Taxonomy" id="2565933"/>
    <lineage>
        <taxon>Bacteria</taxon>
        <taxon>Bacillati</taxon>
        <taxon>Actinomycetota</taxon>
        <taxon>Actinomycetes</taxon>
        <taxon>Micrococcales</taxon>
        <taxon>Microbacteriaceae</taxon>
        <taxon>Naasia</taxon>
    </lineage>
</organism>
<dbReference type="AlphaFoldDB" id="A0A4S4FS69"/>
<dbReference type="InterPro" id="IPR018449">
    <property type="entry name" value="NIL_domain"/>
</dbReference>
<dbReference type="PROSITE" id="PS50893">
    <property type="entry name" value="ABC_TRANSPORTER_2"/>
    <property type="match status" value="1"/>
</dbReference>
<dbReference type="SMART" id="SM00382">
    <property type="entry name" value="AAA"/>
    <property type="match status" value="1"/>
</dbReference>
<dbReference type="InterPro" id="IPR003439">
    <property type="entry name" value="ABC_transporter-like_ATP-bd"/>
</dbReference>
<dbReference type="InterPro" id="IPR050086">
    <property type="entry name" value="MetN_ABC_transporter-like"/>
</dbReference>
<evidence type="ECO:0000256" key="2">
    <source>
        <dbReference type="ARBA" id="ARBA00022475"/>
    </source>
</evidence>
<evidence type="ECO:0000256" key="6">
    <source>
        <dbReference type="ARBA" id="ARBA00022970"/>
    </source>
</evidence>
<dbReference type="SUPFAM" id="SSF52540">
    <property type="entry name" value="P-loop containing nucleoside triphosphate hydrolases"/>
    <property type="match status" value="1"/>
</dbReference>
<dbReference type="GO" id="GO:0006865">
    <property type="term" value="P:amino acid transport"/>
    <property type="evidence" value="ECO:0007669"/>
    <property type="project" value="UniProtKB-KW"/>
</dbReference>
<keyword evidence="10" id="KW-1185">Reference proteome</keyword>
<evidence type="ECO:0000313" key="9">
    <source>
        <dbReference type="EMBL" id="THG33539.1"/>
    </source>
</evidence>
<keyword evidence="7" id="KW-0472">Membrane</keyword>
<dbReference type="Pfam" id="PF09383">
    <property type="entry name" value="NIL"/>
    <property type="match status" value="1"/>
</dbReference>
<dbReference type="OrthoDB" id="4283894at2"/>
<dbReference type="InterPro" id="IPR045865">
    <property type="entry name" value="ACT-like_dom_sf"/>
</dbReference>
<evidence type="ECO:0000256" key="4">
    <source>
        <dbReference type="ARBA" id="ARBA00022840"/>
    </source>
</evidence>
<dbReference type="SUPFAM" id="SSF55021">
    <property type="entry name" value="ACT-like"/>
    <property type="match status" value="1"/>
</dbReference>
<dbReference type="Gene3D" id="3.30.70.260">
    <property type="match status" value="1"/>
</dbReference>
<dbReference type="PANTHER" id="PTHR43166">
    <property type="entry name" value="AMINO ACID IMPORT ATP-BINDING PROTEIN"/>
    <property type="match status" value="1"/>
</dbReference>
<dbReference type="InterPro" id="IPR003593">
    <property type="entry name" value="AAA+_ATPase"/>
</dbReference>
<keyword evidence="5" id="KW-1278">Translocase</keyword>
<dbReference type="Proteomes" id="UP000309133">
    <property type="component" value="Unassembled WGS sequence"/>
</dbReference>